<gene>
    <name evidence="8" type="primary">flgF</name>
    <name evidence="8" type="ORF">M0638_21005</name>
</gene>
<keyword evidence="8" id="KW-0966">Cell projection</keyword>
<dbReference type="Pfam" id="PF06429">
    <property type="entry name" value="Flg_bbr_C"/>
    <property type="match status" value="1"/>
</dbReference>
<dbReference type="InterPro" id="IPR001444">
    <property type="entry name" value="Flag_bb_rod_N"/>
</dbReference>
<comment type="similarity">
    <text evidence="2 4">Belongs to the flagella basal body rod proteins family.</text>
</comment>
<evidence type="ECO:0000259" key="6">
    <source>
        <dbReference type="Pfam" id="PF06429"/>
    </source>
</evidence>
<feature type="domain" description="Flagellar basal-body/hook protein C-terminal" evidence="6">
    <location>
        <begin position="196"/>
        <end position="236"/>
    </location>
</feature>
<comment type="subcellular location">
    <subcellularLocation>
        <location evidence="1 4">Bacterial flagellum basal body</location>
    </subcellularLocation>
</comment>
<dbReference type="NCBIfam" id="TIGR02490">
    <property type="entry name" value="flgF"/>
    <property type="match status" value="1"/>
</dbReference>
<dbReference type="InterPro" id="IPR010930">
    <property type="entry name" value="Flg_bb/hook_C_dom"/>
</dbReference>
<evidence type="ECO:0000313" key="9">
    <source>
        <dbReference type="Proteomes" id="UP001139516"/>
    </source>
</evidence>
<keyword evidence="8" id="KW-0969">Cilium</keyword>
<comment type="caution">
    <text evidence="8">The sequence shown here is derived from an EMBL/GenBank/DDBJ whole genome shotgun (WGS) entry which is preliminary data.</text>
</comment>
<dbReference type="SUPFAM" id="SSF117143">
    <property type="entry name" value="Flagellar hook protein flgE"/>
    <property type="match status" value="1"/>
</dbReference>
<evidence type="ECO:0000256" key="3">
    <source>
        <dbReference type="ARBA" id="ARBA00023143"/>
    </source>
</evidence>
<dbReference type="GO" id="GO:0071978">
    <property type="term" value="P:bacterial-type flagellum-dependent swarming motility"/>
    <property type="evidence" value="ECO:0007669"/>
    <property type="project" value="TreeGrafter"/>
</dbReference>
<dbReference type="Pfam" id="PF00460">
    <property type="entry name" value="Flg_bb_rod"/>
    <property type="match status" value="1"/>
</dbReference>
<dbReference type="RefSeq" id="WP_248668969.1">
    <property type="nucleotide sequence ID" value="NZ_JALPRX010000098.1"/>
</dbReference>
<reference evidence="8" key="1">
    <citation type="submission" date="2022-04" db="EMBL/GenBank/DDBJ databases">
        <title>Roseomonas acroporae sp. nov., isolated from coral Acropora digitifera.</title>
        <authorList>
            <person name="Sun H."/>
        </authorList>
    </citation>
    <scope>NUCLEOTIDE SEQUENCE</scope>
    <source>
        <strain evidence="8">NAR14</strain>
    </source>
</reference>
<organism evidence="8 9">
    <name type="scientific">Roseomonas acroporae</name>
    <dbReference type="NCBI Taxonomy" id="2937791"/>
    <lineage>
        <taxon>Bacteria</taxon>
        <taxon>Pseudomonadati</taxon>
        <taxon>Pseudomonadota</taxon>
        <taxon>Alphaproteobacteria</taxon>
        <taxon>Acetobacterales</taxon>
        <taxon>Roseomonadaceae</taxon>
        <taxon>Roseomonas</taxon>
    </lineage>
</organism>
<comment type="subunit">
    <text evidence="4">The basal body constitutes a major portion of the flagellar organelle and consists of five rings (E,L,P,S, and M) mounted on a central rod. The rod consists of about 26 subunits of FlgG in the distal portion, and FlgB, FlgC and FlgF are thought to build up the proximal portion of the rod with about 6 subunits each.</text>
</comment>
<evidence type="ECO:0000313" key="8">
    <source>
        <dbReference type="EMBL" id="MCK8786856.1"/>
    </source>
</evidence>
<dbReference type="PANTHER" id="PTHR30435">
    <property type="entry name" value="FLAGELLAR PROTEIN"/>
    <property type="match status" value="1"/>
</dbReference>
<protein>
    <recommendedName>
        <fullName evidence="4">Flagellar basal-body rod protein FlgF</fullName>
    </recommendedName>
</protein>
<proteinExistence type="inferred from homology"/>
<evidence type="ECO:0000259" key="5">
    <source>
        <dbReference type="Pfam" id="PF00460"/>
    </source>
</evidence>
<keyword evidence="3 4" id="KW-0975">Bacterial flagellum</keyword>
<dbReference type="Proteomes" id="UP001139516">
    <property type="component" value="Unassembled WGS sequence"/>
</dbReference>
<dbReference type="Pfam" id="PF22692">
    <property type="entry name" value="LlgE_F_G_D1"/>
    <property type="match status" value="1"/>
</dbReference>
<dbReference type="EMBL" id="JALPRX010000098">
    <property type="protein sequence ID" value="MCK8786856.1"/>
    <property type="molecule type" value="Genomic_DNA"/>
</dbReference>
<dbReference type="InterPro" id="IPR020013">
    <property type="entry name" value="Flagellar_FlgE/F/G"/>
</dbReference>
<evidence type="ECO:0000256" key="2">
    <source>
        <dbReference type="ARBA" id="ARBA00009677"/>
    </source>
</evidence>
<dbReference type="AlphaFoldDB" id="A0A9X1YIL5"/>
<feature type="domain" description="Flagellar basal body rod protein N-terminal" evidence="5">
    <location>
        <begin position="7"/>
        <end position="35"/>
    </location>
</feature>
<dbReference type="GO" id="GO:0030694">
    <property type="term" value="C:bacterial-type flagellum basal body, rod"/>
    <property type="evidence" value="ECO:0007669"/>
    <property type="project" value="UniProtKB-UniRule"/>
</dbReference>
<evidence type="ECO:0000256" key="1">
    <source>
        <dbReference type="ARBA" id="ARBA00004117"/>
    </source>
</evidence>
<feature type="domain" description="Flagellar hook protein FlgE/F/G-like D1" evidence="7">
    <location>
        <begin position="87"/>
        <end position="151"/>
    </location>
</feature>
<sequence length="245" mass="26706">MDTAGYVILSRLAAQQRATEALAHNLANADTPGYRAARMLFSEYVSRQSGIVGTPGGQQVAYTQDRATWRESQAGAISRTGNPLDVAIAGEGFFAVETPRGERYTRAGRFSIGAEGRLVDLEGNPVLDTQGNPIAVAATDTRLEVLGDGTLRSENGPVGRLRVVRFEDAQRLVAEGDRLLRADQPPEAMARPALVGGAVESSNVQPVLEMTRLTEETRRFQFAAQFLERESQRVNTAVDRLLRHR</sequence>
<keyword evidence="9" id="KW-1185">Reference proteome</keyword>
<evidence type="ECO:0000256" key="4">
    <source>
        <dbReference type="RuleBase" id="RU362116"/>
    </source>
</evidence>
<dbReference type="InterPro" id="IPR012836">
    <property type="entry name" value="FlgF"/>
</dbReference>
<dbReference type="PANTHER" id="PTHR30435:SF19">
    <property type="entry name" value="FLAGELLAR BASAL-BODY ROD PROTEIN FLGG"/>
    <property type="match status" value="1"/>
</dbReference>
<accession>A0A9X1YIL5</accession>
<dbReference type="InterPro" id="IPR053967">
    <property type="entry name" value="LlgE_F_G-like_D1"/>
</dbReference>
<dbReference type="NCBIfam" id="TIGR03506">
    <property type="entry name" value="FlgEFG_subfam"/>
    <property type="match status" value="1"/>
</dbReference>
<evidence type="ECO:0000259" key="7">
    <source>
        <dbReference type="Pfam" id="PF22692"/>
    </source>
</evidence>
<keyword evidence="8" id="KW-0282">Flagellum</keyword>
<name>A0A9X1YIL5_9PROT</name>
<dbReference type="InterPro" id="IPR037925">
    <property type="entry name" value="FlgE/F/G-like"/>
</dbReference>